<evidence type="ECO:0000256" key="1">
    <source>
        <dbReference type="SAM" id="MobiDB-lite"/>
    </source>
</evidence>
<dbReference type="AlphaFoldDB" id="A0A165R1M2"/>
<sequence length="176" mass="18867">MLIGQRERTSVQDWDAVHGAQGSPSASRPARVVANAQIVLSPSYEDNDASDGTFRAAGSNRRRSVRPRTSVTAAHGNDKKFAILLWAPALMPSAGSLYQSSKFLILAVVGGSLVASSIPPALQIMDALGLTKDTILEGAVSVVVKELKGLALQTVRAEARRGIAYIWQQHLRPPWI</sequence>
<accession>A0A165R1M2</accession>
<reference evidence="2 3" key="1">
    <citation type="journal article" date="2016" name="Mol. Biol. Evol.">
        <title>Comparative Genomics of Early-Diverging Mushroom-Forming Fungi Provides Insights into the Origins of Lignocellulose Decay Capabilities.</title>
        <authorList>
            <person name="Nagy L.G."/>
            <person name="Riley R."/>
            <person name="Tritt A."/>
            <person name="Adam C."/>
            <person name="Daum C."/>
            <person name="Floudas D."/>
            <person name="Sun H."/>
            <person name="Yadav J.S."/>
            <person name="Pangilinan J."/>
            <person name="Larsson K.H."/>
            <person name="Matsuura K."/>
            <person name="Barry K."/>
            <person name="Labutti K."/>
            <person name="Kuo R."/>
            <person name="Ohm R.A."/>
            <person name="Bhattacharya S.S."/>
            <person name="Shirouzu T."/>
            <person name="Yoshinaga Y."/>
            <person name="Martin F.M."/>
            <person name="Grigoriev I.V."/>
            <person name="Hibbett D.S."/>
        </authorList>
    </citation>
    <scope>NUCLEOTIDE SEQUENCE [LARGE SCALE GENOMIC DNA]</scope>
    <source>
        <strain evidence="2 3">HHB12029</strain>
    </source>
</reference>
<keyword evidence="3" id="KW-1185">Reference proteome</keyword>
<dbReference type="InParanoid" id="A0A165R1M2"/>
<protein>
    <submittedName>
        <fullName evidence="2">Uncharacterized protein</fullName>
    </submittedName>
</protein>
<gene>
    <name evidence="2" type="ORF">EXIGLDRAFT_743832</name>
</gene>
<proteinExistence type="predicted"/>
<feature type="region of interest" description="Disordered" evidence="1">
    <location>
        <begin position="1"/>
        <end position="28"/>
    </location>
</feature>
<dbReference type="EMBL" id="KV425882">
    <property type="protein sequence ID" value="KZW04371.1"/>
    <property type="molecule type" value="Genomic_DNA"/>
</dbReference>
<feature type="region of interest" description="Disordered" evidence="1">
    <location>
        <begin position="44"/>
        <end position="66"/>
    </location>
</feature>
<dbReference type="Proteomes" id="UP000077266">
    <property type="component" value="Unassembled WGS sequence"/>
</dbReference>
<evidence type="ECO:0000313" key="2">
    <source>
        <dbReference type="EMBL" id="KZW04371.1"/>
    </source>
</evidence>
<name>A0A165R1M2_EXIGL</name>
<organism evidence="2 3">
    <name type="scientific">Exidia glandulosa HHB12029</name>
    <dbReference type="NCBI Taxonomy" id="1314781"/>
    <lineage>
        <taxon>Eukaryota</taxon>
        <taxon>Fungi</taxon>
        <taxon>Dikarya</taxon>
        <taxon>Basidiomycota</taxon>
        <taxon>Agaricomycotina</taxon>
        <taxon>Agaricomycetes</taxon>
        <taxon>Auriculariales</taxon>
        <taxon>Exidiaceae</taxon>
        <taxon>Exidia</taxon>
    </lineage>
</organism>
<evidence type="ECO:0000313" key="3">
    <source>
        <dbReference type="Proteomes" id="UP000077266"/>
    </source>
</evidence>
<feature type="compositionally biased region" description="Basic and acidic residues" evidence="1">
    <location>
        <begin position="1"/>
        <end position="10"/>
    </location>
</feature>